<keyword evidence="4 6" id="KW-0472">Membrane</keyword>
<keyword evidence="7" id="KW-0732">Signal</keyword>
<keyword evidence="3 6" id="KW-1133">Transmembrane helix</keyword>
<dbReference type="GO" id="GO:0071944">
    <property type="term" value="C:cell periphery"/>
    <property type="evidence" value="ECO:0007669"/>
    <property type="project" value="UniProtKB-ARBA"/>
</dbReference>
<evidence type="ECO:0000256" key="4">
    <source>
        <dbReference type="ARBA" id="ARBA00023136"/>
    </source>
</evidence>
<comment type="caution">
    <text evidence="8">The sequence shown here is derived from an EMBL/GenBank/DDBJ whole genome shotgun (WGS) entry which is preliminary data.</text>
</comment>
<dbReference type="PANTHER" id="PTHR15549">
    <property type="entry name" value="PAIRED IMMUNOGLOBULIN-LIKE TYPE 2 RECEPTOR"/>
    <property type="match status" value="1"/>
</dbReference>
<reference evidence="8" key="1">
    <citation type="submission" date="2022-11" db="EMBL/GenBank/DDBJ databases">
        <authorList>
            <person name="Scott C."/>
            <person name="Bruce N."/>
        </authorList>
    </citation>
    <scope>NUCLEOTIDE SEQUENCE</scope>
</reference>
<name>A0A9P1M6M7_9PEZI</name>
<feature type="region of interest" description="Disordered" evidence="5">
    <location>
        <begin position="189"/>
        <end position="258"/>
    </location>
</feature>
<sequence>MMGATRLGAAALFGLGLYGLADSHALPRAQDEGFLSWTPAQETAQRVFIKHYAAPEPTAPPAPRIVEAQLAKRQSPGQLCGFINGDIFSSVGCVRGYECAYDDIASVVGCCPPTGLCDLIGDCYAFTQSRQYSALPSLSQISALYCSRVGMSNCATFIYSGGSVDGMSAFGCTSVNTVLTVFEEPGGTDGDVGVGRSTASTPTIPFGTLGVTPTRGSNSDATSSSDDGDDNDDGNDDDDSESAGAKSGSSGSKSNNTGKIVGGVVGGVLGIVLLGVGALFLWRRKNAADSDTTVPPVQEQPYPPQQGWAQQPQQFQQVPMQQAPPPPVTPGSEYPQGPYPPPP</sequence>
<dbReference type="EMBL" id="CALLCH030000001">
    <property type="protein sequence ID" value="CAI4210443.1"/>
    <property type="molecule type" value="Genomic_DNA"/>
</dbReference>
<gene>
    <name evidence="8" type="ORF">PPNO1_LOCUS246</name>
</gene>
<evidence type="ECO:0000256" key="1">
    <source>
        <dbReference type="ARBA" id="ARBA00004167"/>
    </source>
</evidence>
<accession>A0A9P1M6M7</accession>
<dbReference type="GO" id="GO:0016020">
    <property type="term" value="C:membrane"/>
    <property type="evidence" value="ECO:0007669"/>
    <property type="project" value="UniProtKB-SubCell"/>
</dbReference>
<feature type="region of interest" description="Disordered" evidence="5">
    <location>
        <begin position="291"/>
        <end position="343"/>
    </location>
</feature>
<protein>
    <submittedName>
        <fullName evidence="8">Uncharacterized protein</fullName>
    </submittedName>
</protein>
<evidence type="ECO:0000256" key="5">
    <source>
        <dbReference type="SAM" id="MobiDB-lite"/>
    </source>
</evidence>
<organism evidence="8 9">
    <name type="scientific">Parascedosporium putredinis</name>
    <dbReference type="NCBI Taxonomy" id="1442378"/>
    <lineage>
        <taxon>Eukaryota</taxon>
        <taxon>Fungi</taxon>
        <taxon>Dikarya</taxon>
        <taxon>Ascomycota</taxon>
        <taxon>Pezizomycotina</taxon>
        <taxon>Sordariomycetes</taxon>
        <taxon>Hypocreomycetidae</taxon>
        <taxon>Microascales</taxon>
        <taxon>Microascaceae</taxon>
        <taxon>Parascedosporium</taxon>
    </lineage>
</organism>
<feature type="compositionally biased region" description="Low complexity" evidence="5">
    <location>
        <begin position="294"/>
        <end position="321"/>
    </location>
</feature>
<proteinExistence type="predicted"/>
<evidence type="ECO:0000256" key="3">
    <source>
        <dbReference type="ARBA" id="ARBA00022989"/>
    </source>
</evidence>
<dbReference type="InterPro" id="IPR051694">
    <property type="entry name" value="Immunoregulatory_rcpt-like"/>
</dbReference>
<evidence type="ECO:0000256" key="6">
    <source>
        <dbReference type="SAM" id="Phobius"/>
    </source>
</evidence>
<comment type="subcellular location">
    <subcellularLocation>
        <location evidence="1">Membrane</location>
        <topology evidence="1">Single-pass membrane protein</topology>
    </subcellularLocation>
</comment>
<evidence type="ECO:0000256" key="2">
    <source>
        <dbReference type="ARBA" id="ARBA00022692"/>
    </source>
</evidence>
<dbReference type="OrthoDB" id="5347452at2759"/>
<evidence type="ECO:0000313" key="8">
    <source>
        <dbReference type="EMBL" id="CAI4210443.1"/>
    </source>
</evidence>
<evidence type="ECO:0000256" key="7">
    <source>
        <dbReference type="SAM" id="SignalP"/>
    </source>
</evidence>
<feature type="compositionally biased region" description="Acidic residues" evidence="5">
    <location>
        <begin position="226"/>
        <end position="241"/>
    </location>
</feature>
<feature type="compositionally biased region" description="Low complexity" evidence="5">
    <location>
        <begin position="242"/>
        <end position="254"/>
    </location>
</feature>
<keyword evidence="2 6" id="KW-0812">Transmembrane</keyword>
<keyword evidence="9" id="KW-1185">Reference proteome</keyword>
<evidence type="ECO:0000313" key="9">
    <source>
        <dbReference type="Proteomes" id="UP000838763"/>
    </source>
</evidence>
<feature type="chain" id="PRO_5040399386" evidence="7">
    <location>
        <begin position="24"/>
        <end position="343"/>
    </location>
</feature>
<dbReference type="AlphaFoldDB" id="A0A9P1M6M7"/>
<dbReference type="PANTHER" id="PTHR15549:SF30">
    <property type="entry name" value="MID2 DOMAIN-CONTAINING PROTEIN"/>
    <property type="match status" value="1"/>
</dbReference>
<dbReference type="Proteomes" id="UP000838763">
    <property type="component" value="Unassembled WGS sequence"/>
</dbReference>
<feature type="signal peptide" evidence="7">
    <location>
        <begin position="1"/>
        <end position="23"/>
    </location>
</feature>
<feature type="transmembrane region" description="Helical" evidence="6">
    <location>
        <begin position="260"/>
        <end position="282"/>
    </location>
</feature>